<evidence type="ECO:0000313" key="2">
    <source>
        <dbReference type="Proteomes" id="UP000429484"/>
    </source>
</evidence>
<dbReference type="KEGG" id="smer:DU99_01675"/>
<dbReference type="EMBL" id="WISR01000209">
    <property type="protein sequence ID" value="MQW36079.1"/>
    <property type="molecule type" value="Genomic_DNA"/>
</dbReference>
<accession>A0AAW9TV90</accession>
<reference evidence="1 2" key="1">
    <citation type="journal article" date="2013" name="Genome Biol.">
        <title>Comparative genomics of the core and accessory genomes of 48 Sinorhizobium strains comprising five genospecies.</title>
        <authorList>
            <person name="Sugawara M."/>
            <person name="Epstein B."/>
            <person name="Badgley B.D."/>
            <person name="Unno T."/>
            <person name="Xu L."/>
            <person name="Reese J."/>
            <person name="Gyaneshwar P."/>
            <person name="Denny R."/>
            <person name="Mudge J."/>
            <person name="Bharti A.K."/>
            <person name="Farmer A.D."/>
            <person name="May G.D."/>
            <person name="Woodward J.E."/>
            <person name="Medigue C."/>
            <person name="Vallenet D."/>
            <person name="Lajus A."/>
            <person name="Rouy Z."/>
            <person name="Martinez-Vaz B."/>
            <person name="Tiffin P."/>
            <person name="Young N.D."/>
            <person name="Sadowsky M.J."/>
        </authorList>
    </citation>
    <scope>NUCLEOTIDE SEQUENCE [LARGE SCALE GENOMIC DNA]</scope>
    <source>
        <strain evidence="1 2">N6B1</strain>
    </source>
</reference>
<evidence type="ECO:0000313" key="1">
    <source>
        <dbReference type="EMBL" id="MQW36079.1"/>
    </source>
</evidence>
<dbReference type="Proteomes" id="UP000429484">
    <property type="component" value="Unassembled WGS sequence"/>
</dbReference>
<dbReference type="RefSeq" id="WP_010968494.1">
    <property type="nucleotide sequence ID" value="NZ_BJNJ01000057.1"/>
</dbReference>
<organism evidence="1 2">
    <name type="scientific">Rhizobium meliloti</name>
    <name type="common">Ensifer meliloti</name>
    <name type="synonym">Sinorhizobium meliloti</name>
    <dbReference type="NCBI Taxonomy" id="382"/>
    <lineage>
        <taxon>Bacteria</taxon>
        <taxon>Pseudomonadati</taxon>
        <taxon>Pseudomonadota</taxon>
        <taxon>Alphaproteobacteria</taxon>
        <taxon>Hyphomicrobiales</taxon>
        <taxon>Rhizobiaceae</taxon>
        <taxon>Sinorhizobium/Ensifer group</taxon>
        <taxon>Sinorhizobium</taxon>
    </lineage>
</organism>
<dbReference type="AlphaFoldDB" id="A0AAW9TV90"/>
<gene>
    <name evidence="1" type="ORF">GHK53_25750</name>
</gene>
<name>A0AAW9TV90_RHIML</name>
<proteinExistence type="predicted"/>
<sequence length="109" mass="12657">MAKQEWKWVRVKALSDNDKADIATACERFIAETPKPRLLPEIRPTKFNYPLDIFGRWRGSKYSFRESHQEAARLLARIGGLRGAAEQTIYVESLKTRYGRKPNFMKLLG</sequence>
<protein>
    <submittedName>
        <fullName evidence="1">Uncharacterized protein</fullName>
    </submittedName>
</protein>
<comment type="caution">
    <text evidence="1">The sequence shown here is derived from an EMBL/GenBank/DDBJ whole genome shotgun (WGS) entry which is preliminary data.</text>
</comment>